<evidence type="ECO:0000313" key="1">
    <source>
        <dbReference type="EMBL" id="NKE69226.1"/>
    </source>
</evidence>
<protein>
    <submittedName>
        <fullName evidence="1">Uncharacterized protein</fullName>
    </submittedName>
</protein>
<dbReference type="Proteomes" id="UP000534783">
    <property type="component" value="Unassembled WGS sequence"/>
</dbReference>
<sequence>MLEEIEENPNCRPADMMRFREIGPAKEVVQVRLYDHDPNGRWYQVTGWTDREEAPTAGAFIQPVEDSGSGVAYLLHSAGNCGLRFKPDSESPWSLTDPAQWGEPFLLLGDLQDVVTT</sequence>
<gene>
    <name evidence="1" type="ORF">MNODULE_00470</name>
</gene>
<proteinExistence type="predicted"/>
<name>A0A7X6DL81_9BACT</name>
<reference evidence="1 2" key="1">
    <citation type="journal article" date="2020" name="Nature">
        <title>Bacterial chemolithoautotrophy via manganese oxidation.</title>
        <authorList>
            <person name="Yu H."/>
            <person name="Leadbetter J.R."/>
        </authorList>
    </citation>
    <scope>NUCLEOTIDE SEQUENCE [LARGE SCALE GENOMIC DNA]</scope>
    <source>
        <strain evidence="1 2">Mn-1</strain>
    </source>
</reference>
<dbReference type="EMBL" id="VTOW01000001">
    <property type="protein sequence ID" value="NKE69226.1"/>
    <property type="molecule type" value="Genomic_DNA"/>
</dbReference>
<organism evidence="1 2">
    <name type="scientific">Candidatus Manganitrophus noduliformans</name>
    <dbReference type="NCBI Taxonomy" id="2606439"/>
    <lineage>
        <taxon>Bacteria</taxon>
        <taxon>Pseudomonadati</taxon>
        <taxon>Nitrospirota</taxon>
        <taxon>Nitrospiria</taxon>
        <taxon>Candidatus Troglogloeales</taxon>
        <taxon>Candidatus Manganitrophaceae</taxon>
        <taxon>Candidatus Manganitrophus</taxon>
    </lineage>
</organism>
<keyword evidence="2" id="KW-1185">Reference proteome</keyword>
<accession>A0A7X6DL81</accession>
<evidence type="ECO:0000313" key="2">
    <source>
        <dbReference type="Proteomes" id="UP000534783"/>
    </source>
</evidence>
<comment type="caution">
    <text evidence="1">The sequence shown here is derived from an EMBL/GenBank/DDBJ whole genome shotgun (WGS) entry which is preliminary data.</text>
</comment>
<dbReference type="AlphaFoldDB" id="A0A7X6DL81"/>